<dbReference type="Proteomes" id="UP000001194">
    <property type="component" value="Unassembled WGS sequence"/>
</dbReference>
<dbReference type="KEGG" id="lbc:LACBIDRAFT_333846"/>
<proteinExistence type="predicted"/>
<protein>
    <submittedName>
        <fullName evidence="2">Predicted protein</fullName>
    </submittedName>
</protein>
<keyword evidence="3" id="KW-1185">Reference proteome</keyword>
<dbReference type="InParanoid" id="B0DX97"/>
<feature type="compositionally biased region" description="Basic and acidic residues" evidence="1">
    <location>
        <begin position="300"/>
        <end position="321"/>
    </location>
</feature>
<name>B0DX97_LACBS</name>
<evidence type="ECO:0000256" key="1">
    <source>
        <dbReference type="SAM" id="MobiDB-lite"/>
    </source>
</evidence>
<feature type="region of interest" description="Disordered" evidence="1">
    <location>
        <begin position="300"/>
        <end position="328"/>
    </location>
</feature>
<organism evidence="3">
    <name type="scientific">Laccaria bicolor (strain S238N-H82 / ATCC MYA-4686)</name>
    <name type="common">Bicoloured deceiver</name>
    <name type="synonym">Laccaria laccata var. bicolor</name>
    <dbReference type="NCBI Taxonomy" id="486041"/>
    <lineage>
        <taxon>Eukaryota</taxon>
        <taxon>Fungi</taxon>
        <taxon>Dikarya</taxon>
        <taxon>Basidiomycota</taxon>
        <taxon>Agaricomycotina</taxon>
        <taxon>Agaricomycetes</taxon>
        <taxon>Agaricomycetidae</taxon>
        <taxon>Agaricales</taxon>
        <taxon>Agaricineae</taxon>
        <taxon>Hydnangiaceae</taxon>
        <taxon>Laccaria</taxon>
    </lineage>
</organism>
<sequence>MDLDSQSSAEDSDDTDDNFIPPKESTTRLRLFPNIEQVYNPRHTGEYDKQETVEDDIPIPFLNACGNVATNPAKELLRGGQRRTKGMRMETIFAGFKERLIAHPISDIGSQQHACLQRLMEKFNLFQCQAEIGIYANQNTENQHPPFQDVSDPEPLTSNQTSPNTSNVHVPTEKTAAEEGMAIFCAYMRLLMPLANGRDTTVSDPTVEIVSSNLDFLLPFHQCALTMQKAMETIYSEPRQLLTQAGLFNAIAFCAVFYGSEYAKQSLHFFDLLNEWAEYHASVEQEKGTTDTVEYKRQVRERREAKARQKKDVASEMSERQKRLHTGPTERGSHAGWCISDAVCIGMGLPCSKTETRRRKGTFETRHSVVLQCQRDSKAFVDLDRHMLKDLTKDEHKAIKYNIITLEHSLYSGRNQQESNWNQQKLNTRTSG</sequence>
<dbReference type="HOGENOM" id="CLU_711871_0_0_1"/>
<accession>B0DX97</accession>
<dbReference type="EMBL" id="DS547146">
    <property type="protein sequence ID" value="EDR00755.1"/>
    <property type="molecule type" value="Genomic_DNA"/>
</dbReference>
<feature type="region of interest" description="Disordered" evidence="1">
    <location>
        <begin position="140"/>
        <end position="170"/>
    </location>
</feature>
<gene>
    <name evidence="2" type="ORF">LACBIDRAFT_333846</name>
</gene>
<reference evidence="2 3" key="1">
    <citation type="journal article" date="2008" name="Nature">
        <title>The genome of Laccaria bicolor provides insights into mycorrhizal symbiosis.</title>
        <authorList>
            <person name="Martin F."/>
            <person name="Aerts A."/>
            <person name="Ahren D."/>
            <person name="Brun A."/>
            <person name="Danchin E.G.J."/>
            <person name="Duchaussoy F."/>
            <person name="Gibon J."/>
            <person name="Kohler A."/>
            <person name="Lindquist E."/>
            <person name="Pereda V."/>
            <person name="Salamov A."/>
            <person name="Shapiro H.J."/>
            <person name="Wuyts J."/>
            <person name="Blaudez D."/>
            <person name="Buee M."/>
            <person name="Brokstein P."/>
            <person name="Canbaeck B."/>
            <person name="Cohen D."/>
            <person name="Courty P.E."/>
            <person name="Coutinho P.M."/>
            <person name="Delaruelle C."/>
            <person name="Detter J.C."/>
            <person name="Deveau A."/>
            <person name="DiFazio S."/>
            <person name="Duplessis S."/>
            <person name="Fraissinet-Tachet L."/>
            <person name="Lucic E."/>
            <person name="Frey-Klett P."/>
            <person name="Fourrey C."/>
            <person name="Feussner I."/>
            <person name="Gay G."/>
            <person name="Grimwood J."/>
            <person name="Hoegger P.J."/>
            <person name="Jain P."/>
            <person name="Kilaru S."/>
            <person name="Labbe J."/>
            <person name="Lin Y.C."/>
            <person name="Legue V."/>
            <person name="Le Tacon F."/>
            <person name="Marmeisse R."/>
            <person name="Melayah D."/>
            <person name="Montanini B."/>
            <person name="Muratet M."/>
            <person name="Nehls U."/>
            <person name="Niculita-Hirzel H."/>
            <person name="Oudot-Le Secq M.P."/>
            <person name="Peter M."/>
            <person name="Quesneville H."/>
            <person name="Rajashekar B."/>
            <person name="Reich M."/>
            <person name="Rouhier N."/>
            <person name="Schmutz J."/>
            <person name="Yin T."/>
            <person name="Chalot M."/>
            <person name="Henrissat B."/>
            <person name="Kuees U."/>
            <person name="Lucas S."/>
            <person name="Van de Peer Y."/>
            <person name="Podila G.K."/>
            <person name="Polle A."/>
            <person name="Pukkila P.J."/>
            <person name="Richardson P.M."/>
            <person name="Rouze P."/>
            <person name="Sanders I.R."/>
            <person name="Stajich J.E."/>
            <person name="Tunlid A."/>
            <person name="Tuskan G."/>
            <person name="Grigoriev I.V."/>
        </authorList>
    </citation>
    <scope>NUCLEOTIDE SEQUENCE [LARGE SCALE GENOMIC DNA]</scope>
    <source>
        <strain evidence="3">S238N-H82 / ATCC MYA-4686</strain>
    </source>
</reference>
<dbReference type="GeneID" id="6084206"/>
<dbReference type="OrthoDB" id="10360799at2759"/>
<dbReference type="AlphaFoldDB" id="B0DX97"/>
<dbReference type="RefSeq" id="XP_001888547.1">
    <property type="nucleotide sequence ID" value="XM_001888512.1"/>
</dbReference>
<evidence type="ECO:0000313" key="2">
    <source>
        <dbReference type="EMBL" id="EDR00755.1"/>
    </source>
</evidence>
<evidence type="ECO:0000313" key="3">
    <source>
        <dbReference type="Proteomes" id="UP000001194"/>
    </source>
</evidence>
<feature type="compositionally biased region" description="Polar residues" evidence="1">
    <location>
        <begin position="156"/>
        <end position="169"/>
    </location>
</feature>
<feature type="region of interest" description="Disordered" evidence="1">
    <location>
        <begin position="1"/>
        <end position="25"/>
    </location>
</feature>